<evidence type="ECO:0000256" key="7">
    <source>
        <dbReference type="RuleBase" id="RU000382"/>
    </source>
</evidence>
<keyword evidence="8" id="KW-0032">Aminotransferase</keyword>
<evidence type="ECO:0000256" key="1">
    <source>
        <dbReference type="ARBA" id="ARBA00001933"/>
    </source>
</evidence>
<evidence type="ECO:0000256" key="5">
    <source>
        <dbReference type="ARBA" id="ARBA00023239"/>
    </source>
</evidence>
<feature type="modified residue" description="N6-(pyridoxal phosphate)lysine" evidence="6">
    <location>
        <position position="300"/>
    </location>
</feature>
<dbReference type="Gene3D" id="3.40.640.10">
    <property type="entry name" value="Type I PLP-dependent aspartate aminotransferase-like (Major domain)"/>
    <property type="match status" value="1"/>
</dbReference>
<dbReference type="InterPro" id="IPR002129">
    <property type="entry name" value="PyrdxlP-dep_de-COase"/>
</dbReference>
<keyword evidence="4 6" id="KW-0663">Pyridoxal phosphate</keyword>
<dbReference type="InterPro" id="IPR015421">
    <property type="entry name" value="PyrdxlP-dep_Trfase_major"/>
</dbReference>
<reference evidence="8" key="1">
    <citation type="journal article" date="2020" name="mSystems">
        <title>Genome- and Community-Level Interaction Insights into Carbon Utilization and Element Cycling Functions of Hydrothermarchaeota in Hydrothermal Sediment.</title>
        <authorList>
            <person name="Zhou Z."/>
            <person name="Liu Y."/>
            <person name="Xu W."/>
            <person name="Pan J."/>
            <person name="Luo Z.H."/>
            <person name="Li M."/>
        </authorList>
    </citation>
    <scope>NUCLEOTIDE SEQUENCE [LARGE SCALE GENOMIC DNA]</scope>
    <source>
        <strain evidence="8">SpSt-210</strain>
    </source>
</reference>
<comment type="cofactor">
    <cofactor evidence="1 6 7">
        <name>pyridoxal 5'-phosphate</name>
        <dbReference type="ChEBI" id="CHEBI:597326"/>
    </cofactor>
</comment>
<dbReference type="GO" id="GO:0008483">
    <property type="term" value="F:transaminase activity"/>
    <property type="evidence" value="ECO:0007669"/>
    <property type="project" value="UniProtKB-KW"/>
</dbReference>
<proteinExistence type="inferred from homology"/>
<dbReference type="GO" id="GO:0019752">
    <property type="term" value="P:carboxylic acid metabolic process"/>
    <property type="evidence" value="ECO:0007669"/>
    <property type="project" value="InterPro"/>
</dbReference>
<dbReference type="AlphaFoldDB" id="A0A831T7M1"/>
<dbReference type="Gene3D" id="3.90.1150.170">
    <property type="match status" value="1"/>
</dbReference>
<evidence type="ECO:0000256" key="3">
    <source>
        <dbReference type="ARBA" id="ARBA00022793"/>
    </source>
</evidence>
<gene>
    <name evidence="8" type="ORF">ENP34_04150</name>
</gene>
<name>A0A831T7M1_9BACT</name>
<evidence type="ECO:0000256" key="6">
    <source>
        <dbReference type="PIRSR" id="PIRSR602129-50"/>
    </source>
</evidence>
<evidence type="ECO:0000256" key="2">
    <source>
        <dbReference type="ARBA" id="ARBA00009533"/>
    </source>
</evidence>
<dbReference type="GO" id="GO:0005737">
    <property type="term" value="C:cytoplasm"/>
    <property type="evidence" value="ECO:0007669"/>
    <property type="project" value="TreeGrafter"/>
</dbReference>
<accession>A0A831T7M1</accession>
<comment type="caution">
    <text evidence="8">The sequence shown here is derived from an EMBL/GenBank/DDBJ whole genome shotgun (WGS) entry which is preliminary data.</text>
</comment>
<dbReference type="InterPro" id="IPR015424">
    <property type="entry name" value="PyrdxlP-dep_Trfase"/>
</dbReference>
<keyword evidence="3" id="KW-0210">Decarboxylase</keyword>
<dbReference type="EMBL" id="DSIY01000095">
    <property type="protein sequence ID" value="HEG90622.1"/>
    <property type="molecule type" value="Genomic_DNA"/>
</dbReference>
<protein>
    <submittedName>
        <fullName evidence="8">Aminotransferase class V-fold PLP-dependent enzyme</fullName>
    </submittedName>
</protein>
<dbReference type="GO" id="GO:0030170">
    <property type="term" value="F:pyridoxal phosphate binding"/>
    <property type="evidence" value="ECO:0007669"/>
    <property type="project" value="InterPro"/>
</dbReference>
<sequence length="475" mass="52207">MSRESLFVDPYGGNRAAVERLARRVLELVLDDLARAAERPPLPEDTRLPDVPGIPDAPLEEDALLEQLRELLAGSMNAASPGFIGHMDPMPATISFLGELASAAINNNMLSLEMSPLFSRLESRVLRELATLLGLGAQAGGIMLSGGSLANLQALAVARNQAFGTLERGVAGLASPPVLFASEVAHVSIQKAAMLLGLGTGAVIPIETNGNSQMRPDALERAVDRAKREGKAPFCVVATAGTTTTGNIDPLLEIGRIARRHGLWFHVDAAYGGALIFSESQRWRLDGIELADSVVFNPQKWLYVAKTCAMVLFRDLEQAVHAFRIPAPYMAGPGDFVNLGEISVQGTRHAEILKLWLSLQHLGRQGYARLLDRSYRLTSYFLERVRQRPFLELASEPETNIVCFRGAPGGIPEDRQDAWNAELQQHLLRQARVFLSLPLYRGRRWLRAVLLNPYTDEAVIDRLFSHLDRFASERP</sequence>
<dbReference type="Pfam" id="PF00282">
    <property type="entry name" value="Pyridoxal_deC"/>
    <property type="match status" value="1"/>
</dbReference>
<keyword evidence="5 7" id="KW-0456">Lyase</keyword>
<evidence type="ECO:0000256" key="4">
    <source>
        <dbReference type="ARBA" id="ARBA00022898"/>
    </source>
</evidence>
<dbReference type="SUPFAM" id="SSF53383">
    <property type="entry name" value="PLP-dependent transferases"/>
    <property type="match status" value="1"/>
</dbReference>
<keyword evidence="8" id="KW-0808">Transferase</keyword>
<dbReference type="GO" id="GO:0016831">
    <property type="term" value="F:carboxy-lyase activity"/>
    <property type="evidence" value="ECO:0007669"/>
    <property type="project" value="UniProtKB-KW"/>
</dbReference>
<dbReference type="PANTHER" id="PTHR45677">
    <property type="entry name" value="GLUTAMATE DECARBOXYLASE-RELATED"/>
    <property type="match status" value="1"/>
</dbReference>
<comment type="similarity">
    <text evidence="2 7">Belongs to the group II decarboxylase family.</text>
</comment>
<dbReference type="PANTHER" id="PTHR45677:SF8">
    <property type="entry name" value="CYSTEINE SULFINIC ACID DECARBOXYLASE"/>
    <property type="match status" value="1"/>
</dbReference>
<organism evidence="8">
    <name type="scientific">Thermorudis peleae</name>
    <dbReference type="NCBI Taxonomy" id="1382356"/>
    <lineage>
        <taxon>Bacteria</taxon>
        <taxon>Pseudomonadati</taxon>
        <taxon>Thermomicrobiota</taxon>
        <taxon>Thermomicrobia</taxon>
        <taxon>Thermomicrobia incertae sedis</taxon>
        <taxon>Thermorudis</taxon>
    </lineage>
</organism>
<evidence type="ECO:0000313" key="8">
    <source>
        <dbReference type="EMBL" id="HEG90622.1"/>
    </source>
</evidence>